<feature type="signal peptide" evidence="6">
    <location>
        <begin position="1"/>
        <end position="21"/>
    </location>
</feature>
<sequence length="149" mass="15175">MKSILLSISALMISVAGVAAADDPVAVRKALMQASAASAAASGGMMKGEIAYNPAVAKAAIATLNAVSHAYGDFFPEGTGGEDTSASPKIWEDGDAWQQALSKFQTDTQAAVEAAGKDGPADLAAFQAAIGPVLSNCRSCHETFRLQTN</sequence>
<proteinExistence type="predicted"/>
<dbReference type="InterPro" id="IPR010980">
    <property type="entry name" value="Cyt_c/b562"/>
</dbReference>
<dbReference type="RefSeq" id="WP_338531074.1">
    <property type="nucleotide sequence ID" value="NZ_CP030941.1"/>
</dbReference>
<evidence type="ECO:0000256" key="2">
    <source>
        <dbReference type="ARBA" id="ARBA00022617"/>
    </source>
</evidence>
<reference evidence="7 8" key="1">
    <citation type="submission" date="2018-07" db="EMBL/GenBank/DDBJ databases">
        <title>Genome sequence of Nitratireductor thuwali#1536.</title>
        <authorList>
            <person name="Michoud G."/>
            <person name="Merlino G."/>
            <person name="Sefrji F.O."/>
            <person name="Daffonchio D."/>
        </authorList>
    </citation>
    <scope>NUCLEOTIDE SEQUENCE [LARGE SCALE GENOMIC DNA]</scope>
    <source>
        <strain evidence="8">Nit1536</strain>
    </source>
</reference>
<keyword evidence="5" id="KW-0408">Iron</keyword>
<evidence type="ECO:0000256" key="3">
    <source>
        <dbReference type="ARBA" id="ARBA00022723"/>
    </source>
</evidence>
<keyword evidence="8" id="KW-1185">Reference proteome</keyword>
<dbReference type="InterPro" id="IPR002321">
    <property type="entry name" value="Cyt_c_II"/>
</dbReference>
<protein>
    <submittedName>
        <fullName evidence="7">Cytochrome c</fullName>
    </submittedName>
</protein>
<keyword evidence="4" id="KW-0249">Electron transport</keyword>
<keyword evidence="3" id="KW-0479">Metal-binding</keyword>
<dbReference type="Proteomes" id="UP001342418">
    <property type="component" value="Chromosome"/>
</dbReference>
<evidence type="ECO:0000256" key="4">
    <source>
        <dbReference type="ARBA" id="ARBA00022982"/>
    </source>
</evidence>
<evidence type="ECO:0000256" key="1">
    <source>
        <dbReference type="ARBA" id="ARBA00022448"/>
    </source>
</evidence>
<evidence type="ECO:0000256" key="6">
    <source>
        <dbReference type="SAM" id="SignalP"/>
    </source>
</evidence>
<keyword evidence="1" id="KW-0813">Transport</keyword>
<name>A0ABY5MP83_9HYPH</name>
<dbReference type="EMBL" id="CP030941">
    <property type="protein sequence ID" value="UUP18880.1"/>
    <property type="molecule type" value="Genomic_DNA"/>
</dbReference>
<accession>A0ABY5MP83</accession>
<evidence type="ECO:0000313" key="8">
    <source>
        <dbReference type="Proteomes" id="UP001342418"/>
    </source>
</evidence>
<keyword evidence="6" id="KW-0732">Signal</keyword>
<keyword evidence="2" id="KW-0349">Heme</keyword>
<evidence type="ECO:0000313" key="7">
    <source>
        <dbReference type="EMBL" id="UUP18880.1"/>
    </source>
</evidence>
<dbReference type="Pfam" id="PF01322">
    <property type="entry name" value="Cytochrom_C_2"/>
    <property type="match status" value="1"/>
</dbReference>
<dbReference type="PIRSF" id="PIRSF000027">
    <property type="entry name" value="Cytc_c_prime"/>
    <property type="match status" value="1"/>
</dbReference>
<dbReference type="SUPFAM" id="SSF47175">
    <property type="entry name" value="Cytochromes"/>
    <property type="match status" value="1"/>
</dbReference>
<dbReference type="PROSITE" id="PS51009">
    <property type="entry name" value="CYTCII"/>
    <property type="match status" value="1"/>
</dbReference>
<gene>
    <name evidence="7" type="primary">cycA_2</name>
    <name evidence="7" type="ORF">NTH_03366</name>
</gene>
<dbReference type="InterPro" id="IPR012127">
    <property type="entry name" value="Cyt_c_prime"/>
</dbReference>
<feature type="chain" id="PRO_5046879793" evidence="6">
    <location>
        <begin position="22"/>
        <end position="149"/>
    </location>
</feature>
<evidence type="ECO:0000256" key="5">
    <source>
        <dbReference type="ARBA" id="ARBA00023004"/>
    </source>
</evidence>
<dbReference type="Gene3D" id="1.20.120.10">
    <property type="entry name" value="Cytochrome c/b562"/>
    <property type="match status" value="1"/>
</dbReference>
<organism evidence="7 8">
    <name type="scientific">Nitratireductor thuwali</name>
    <dbReference type="NCBI Taxonomy" id="2267699"/>
    <lineage>
        <taxon>Bacteria</taxon>
        <taxon>Pseudomonadati</taxon>
        <taxon>Pseudomonadota</taxon>
        <taxon>Alphaproteobacteria</taxon>
        <taxon>Hyphomicrobiales</taxon>
        <taxon>Phyllobacteriaceae</taxon>
        <taxon>Nitratireductor</taxon>
    </lineage>
</organism>